<dbReference type="PANTHER" id="PTHR38648:SF1">
    <property type="entry name" value="FERTILIZATION-INFLUENCING MEMBRANE PROTEIN"/>
    <property type="match status" value="1"/>
</dbReference>
<evidence type="ECO:0000313" key="3">
    <source>
        <dbReference type="Proteomes" id="UP000515126"/>
    </source>
</evidence>
<accession>A0A6P5PXD2</accession>
<dbReference type="Proteomes" id="UP000515126">
    <property type="component" value="Chromosome 7"/>
</dbReference>
<dbReference type="InterPro" id="IPR038813">
    <property type="entry name" value="FIMP"/>
</dbReference>
<feature type="signal peptide" evidence="2">
    <location>
        <begin position="1"/>
        <end position="16"/>
    </location>
</feature>
<keyword evidence="1" id="KW-1133">Transmembrane helix</keyword>
<reference evidence="4 5" key="1">
    <citation type="submission" date="2025-04" db="UniProtKB">
        <authorList>
            <consortium name="RefSeq"/>
        </authorList>
    </citation>
    <scope>IDENTIFICATION</scope>
</reference>
<gene>
    <name evidence="4 5" type="primary">C7H16orf92</name>
</gene>
<evidence type="ECO:0000256" key="1">
    <source>
        <dbReference type="SAM" id="Phobius"/>
    </source>
</evidence>
<proteinExistence type="predicted"/>
<keyword evidence="3" id="KW-1185">Reference proteome</keyword>
<evidence type="ECO:0000313" key="4">
    <source>
        <dbReference type="RefSeq" id="XP_021023638.1"/>
    </source>
</evidence>
<protein>
    <submittedName>
        <fullName evidence="4 5">Uncharacterized protein C16orf92 homolog isoform X1</fullName>
    </submittedName>
</protein>
<keyword evidence="2" id="KW-0732">Signal</keyword>
<evidence type="ECO:0000256" key="2">
    <source>
        <dbReference type="SAM" id="SignalP"/>
    </source>
</evidence>
<sequence length="116" mass="12909">MKLWLWVAVGVWMSVAELGTIETAPRRDGTRPSVSGARPQPVVNRPFFDYPDSDRASLLAVARFIGEKPIMFVKTDSSPGLFQNILVGTLVVAFFFLLFQFCLHVKGPKRDPARAS</sequence>
<dbReference type="GO" id="GO:0007342">
    <property type="term" value="P:fusion of sperm to egg plasma membrane involved in single fertilization"/>
    <property type="evidence" value="ECO:0007669"/>
    <property type="project" value="InterPro"/>
</dbReference>
<feature type="transmembrane region" description="Helical" evidence="1">
    <location>
        <begin position="81"/>
        <end position="103"/>
    </location>
</feature>
<dbReference type="RefSeq" id="XP_021023638.1">
    <property type="nucleotide sequence ID" value="XM_021167979.1"/>
</dbReference>
<dbReference type="CTD" id="110298625"/>
<evidence type="ECO:0000313" key="5">
    <source>
        <dbReference type="RefSeq" id="XP_021023639.1"/>
    </source>
</evidence>
<dbReference type="GeneID" id="110298625"/>
<keyword evidence="1" id="KW-0472">Membrane</keyword>
<dbReference type="AlphaFoldDB" id="A0A6P5PXD2"/>
<name>A0A6P5PXD2_MUSCR</name>
<keyword evidence="1" id="KW-0812">Transmembrane</keyword>
<feature type="chain" id="PRO_5044648695" evidence="2">
    <location>
        <begin position="17"/>
        <end position="116"/>
    </location>
</feature>
<dbReference type="Pfam" id="PF17672">
    <property type="entry name" value="FIMP"/>
    <property type="match status" value="1"/>
</dbReference>
<dbReference type="PANTHER" id="PTHR38648">
    <property type="entry name" value="RIKEN CDNA 4930451I11 GENE"/>
    <property type="match status" value="1"/>
</dbReference>
<organism evidence="3 5">
    <name type="scientific">Mus caroli</name>
    <name type="common">Ryukyu mouse</name>
    <name type="synonym">Ricefield mouse</name>
    <dbReference type="NCBI Taxonomy" id="10089"/>
    <lineage>
        <taxon>Eukaryota</taxon>
        <taxon>Metazoa</taxon>
        <taxon>Chordata</taxon>
        <taxon>Craniata</taxon>
        <taxon>Vertebrata</taxon>
        <taxon>Euteleostomi</taxon>
        <taxon>Mammalia</taxon>
        <taxon>Eutheria</taxon>
        <taxon>Euarchontoglires</taxon>
        <taxon>Glires</taxon>
        <taxon>Rodentia</taxon>
        <taxon>Myomorpha</taxon>
        <taxon>Muroidea</taxon>
        <taxon>Muridae</taxon>
        <taxon>Murinae</taxon>
        <taxon>Mus</taxon>
        <taxon>Mus</taxon>
    </lineage>
</organism>
<dbReference type="RefSeq" id="XP_021023639.1">
    <property type="nucleotide sequence ID" value="XM_021167980.2"/>
</dbReference>
<dbReference type="KEGG" id="mcal:110298625"/>